<sequence length="415" mass="46316">MAVDGGLMGHGGVKQCKTRSEGLRAIKIRRKKSNRSRKERTKTGGPIWSYGVSQGNFRTPTCLHLSFLELHKRSEKRLFFPIPSKKKTSLLAKEVSKVPRQVLNFQVHITIINVSLAPALQKKTLLFVYLLYISNYKPQSISICIALKMRFDIIRLALSASLVFVVSAVPVPPDDGYTPLGHRYSNSNTGGGKQTTVDGVGVCVVFANTFFCPYRTRVYHELISSSIQSTGRTTVTSHFEPAGTSGQRNGPSQSWNTNTGTSHSYSNHNPGNYYIDLSIPISIQMRNVNTGIGSQNNFQGTGNQDNVFNRVPEDMGSSSHNANSRIDLSIPISIQTSNVNFGSGPQNNFQGTGTSRTYINGVLFYMWLAQLWEGWLKLYLFSAWSGREQGWCNFPQQSRGEECFWMDRYPNVILT</sequence>
<proteinExistence type="predicted"/>
<evidence type="ECO:0000256" key="1">
    <source>
        <dbReference type="SAM" id="MobiDB-lite"/>
    </source>
</evidence>
<evidence type="ECO:0000313" key="3">
    <source>
        <dbReference type="Proteomes" id="UP001163846"/>
    </source>
</evidence>
<dbReference type="AlphaFoldDB" id="A0AA38UAM0"/>
<reference evidence="2" key="1">
    <citation type="submission" date="2022-08" db="EMBL/GenBank/DDBJ databases">
        <authorList>
            <consortium name="DOE Joint Genome Institute"/>
            <person name="Min B."/>
            <person name="Riley R."/>
            <person name="Sierra-Patev S."/>
            <person name="Naranjo-Ortiz M."/>
            <person name="Looney B."/>
            <person name="Konkel Z."/>
            <person name="Slot J.C."/>
            <person name="Sakamoto Y."/>
            <person name="Steenwyk J.L."/>
            <person name="Rokas A."/>
            <person name="Carro J."/>
            <person name="Camarero S."/>
            <person name="Ferreira P."/>
            <person name="Molpeceres G."/>
            <person name="Ruiz-Duenas F.J."/>
            <person name="Serrano A."/>
            <person name="Henrissat B."/>
            <person name="Drula E."/>
            <person name="Hughes K.W."/>
            <person name="Mata J.L."/>
            <person name="Ishikawa N.K."/>
            <person name="Vargas-Isla R."/>
            <person name="Ushijima S."/>
            <person name="Smith C.A."/>
            <person name="Ahrendt S."/>
            <person name="Andreopoulos W."/>
            <person name="He G."/>
            <person name="Labutti K."/>
            <person name="Lipzen A."/>
            <person name="Ng V."/>
            <person name="Sandor L."/>
            <person name="Barry K."/>
            <person name="Martinez A.T."/>
            <person name="Xiao Y."/>
            <person name="Gibbons J.G."/>
            <person name="Terashima K."/>
            <person name="Hibbett D.S."/>
            <person name="Grigoriev I.V."/>
        </authorList>
    </citation>
    <scope>NUCLEOTIDE SEQUENCE</scope>
    <source>
        <strain evidence="2">TFB9207</strain>
    </source>
</reference>
<name>A0AA38UAM0_9AGAR</name>
<protein>
    <submittedName>
        <fullName evidence="2">Uncharacterized protein</fullName>
    </submittedName>
</protein>
<accession>A0AA38UAM0</accession>
<feature type="compositionally biased region" description="Polar residues" evidence="1">
    <location>
        <begin position="244"/>
        <end position="262"/>
    </location>
</feature>
<dbReference type="Proteomes" id="UP001163846">
    <property type="component" value="Unassembled WGS sequence"/>
</dbReference>
<organism evidence="2 3">
    <name type="scientific">Lentinula raphanica</name>
    <dbReference type="NCBI Taxonomy" id="153919"/>
    <lineage>
        <taxon>Eukaryota</taxon>
        <taxon>Fungi</taxon>
        <taxon>Dikarya</taxon>
        <taxon>Basidiomycota</taxon>
        <taxon>Agaricomycotina</taxon>
        <taxon>Agaricomycetes</taxon>
        <taxon>Agaricomycetidae</taxon>
        <taxon>Agaricales</taxon>
        <taxon>Marasmiineae</taxon>
        <taxon>Omphalotaceae</taxon>
        <taxon>Lentinula</taxon>
    </lineage>
</organism>
<keyword evidence="3" id="KW-1185">Reference proteome</keyword>
<evidence type="ECO:0000313" key="2">
    <source>
        <dbReference type="EMBL" id="KAJ3832007.1"/>
    </source>
</evidence>
<dbReference type="EMBL" id="MU807119">
    <property type="protein sequence ID" value="KAJ3832007.1"/>
    <property type="molecule type" value="Genomic_DNA"/>
</dbReference>
<gene>
    <name evidence="2" type="ORF">F5878DRAFT_647143</name>
</gene>
<comment type="caution">
    <text evidence="2">The sequence shown here is derived from an EMBL/GenBank/DDBJ whole genome shotgun (WGS) entry which is preliminary data.</text>
</comment>
<feature type="region of interest" description="Disordered" evidence="1">
    <location>
        <begin position="234"/>
        <end position="262"/>
    </location>
</feature>